<dbReference type="OrthoDB" id="118288at2759"/>
<dbReference type="Proteomes" id="UP000237271">
    <property type="component" value="Unassembled WGS sequence"/>
</dbReference>
<evidence type="ECO:0000313" key="2">
    <source>
        <dbReference type="EMBL" id="POM57590.1"/>
    </source>
</evidence>
<gene>
    <name evidence="2" type="ORF">PHPALM_37874</name>
</gene>
<comment type="caution">
    <text evidence="2">The sequence shown here is derived from an EMBL/GenBank/DDBJ whole genome shotgun (WGS) entry which is preliminary data.</text>
</comment>
<proteinExistence type="predicted"/>
<evidence type="ECO:0000256" key="1">
    <source>
        <dbReference type="SAM" id="SignalP"/>
    </source>
</evidence>
<keyword evidence="3" id="KW-1185">Reference proteome</keyword>
<evidence type="ECO:0000313" key="3">
    <source>
        <dbReference type="Proteomes" id="UP000237271"/>
    </source>
</evidence>
<keyword evidence="1" id="KW-0732">Signal</keyword>
<accession>A0A2P4WWB5</accession>
<dbReference type="AlphaFoldDB" id="A0A2P4WWB5"/>
<protein>
    <submittedName>
        <fullName evidence="2">Secreted RxLR effector peptide protein</fullName>
    </submittedName>
</protein>
<dbReference type="EMBL" id="NCKW01020628">
    <property type="protein sequence ID" value="POM57590.1"/>
    <property type="molecule type" value="Genomic_DNA"/>
</dbReference>
<name>A0A2P4WWB5_9STRA</name>
<organism evidence="2 3">
    <name type="scientific">Phytophthora palmivora</name>
    <dbReference type="NCBI Taxonomy" id="4796"/>
    <lineage>
        <taxon>Eukaryota</taxon>
        <taxon>Sar</taxon>
        <taxon>Stramenopiles</taxon>
        <taxon>Oomycota</taxon>
        <taxon>Peronosporomycetes</taxon>
        <taxon>Peronosporales</taxon>
        <taxon>Peronosporaceae</taxon>
        <taxon>Phytophthora</taxon>
    </lineage>
</organism>
<feature type="signal peptide" evidence="1">
    <location>
        <begin position="1"/>
        <end position="24"/>
    </location>
</feature>
<reference evidence="2 3" key="1">
    <citation type="journal article" date="2017" name="Genome Biol. Evol.">
        <title>Phytophthora megakarya and P. palmivora, closely related causal agents of cacao black pod rot, underwent increases in genome sizes and gene numbers by different mechanisms.</title>
        <authorList>
            <person name="Ali S.S."/>
            <person name="Shao J."/>
            <person name="Lary D.J."/>
            <person name="Kronmiller B."/>
            <person name="Shen D."/>
            <person name="Strem M.D."/>
            <person name="Amoako-Attah I."/>
            <person name="Akrofi A.Y."/>
            <person name="Begoude B.A."/>
            <person name="Ten Hoopen G.M."/>
            <person name="Coulibaly K."/>
            <person name="Kebe B.I."/>
            <person name="Melnick R.L."/>
            <person name="Guiltinan M.J."/>
            <person name="Tyler B.M."/>
            <person name="Meinhardt L.W."/>
            <person name="Bailey B.A."/>
        </authorList>
    </citation>
    <scope>NUCLEOTIDE SEQUENCE [LARGE SCALE GENOMIC DNA]</scope>
    <source>
        <strain evidence="3">sbr112.9</strain>
    </source>
</reference>
<sequence length="136" mass="15561">MYLCRYLLLLYVLVLVGSVPVVFAIKDVDLTAAADVTPFNPVRAEYQGYEVHTNNKRQLRQEKINADIVDPSRGEERAIIASALKNSLYRLMAALGIRPQTLLVQLRINTGRAPYLLQRFYHSYQRWYAGSVNVFV</sequence>
<feature type="chain" id="PRO_5015111319" evidence="1">
    <location>
        <begin position="25"/>
        <end position="136"/>
    </location>
</feature>